<dbReference type="CDD" id="cd09620">
    <property type="entry name" value="CBM9_like_3"/>
    <property type="match status" value="1"/>
</dbReference>
<dbReference type="RefSeq" id="WP_146585326.1">
    <property type="nucleotide sequence ID" value="NZ_SJPO01000003.1"/>
</dbReference>
<dbReference type="PANTHER" id="PTHR21240:SF28">
    <property type="entry name" value="ISO-OROTATE DECARBOXYLASE (EUROFUNG)"/>
    <property type="match status" value="1"/>
</dbReference>
<dbReference type="GO" id="GO:0016052">
    <property type="term" value="P:carbohydrate catabolic process"/>
    <property type="evidence" value="ECO:0007669"/>
    <property type="project" value="InterPro"/>
</dbReference>
<evidence type="ECO:0000256" key="2">
    <source>
        <dbReference type="SAM" id="SignalP"/>
    </source>
</evidence>
<protein>
    <submittedName>
        <fullName evidence="5">Amidohydrolase</fullName>
    </submittedName>
</protein>
<evidence type="ECO:0000259" key="4">
    <source>
        <dbReference type="Pfam" id="PF06452"/>
    </source>
</evidence>
<feature type="domain" description="Amidohydrolase-related" evidence="3">
    <location>
        <begin position="93"/>
        <end position="380"/>
    </location>
</feature>
<keyword evidence="6" id="KW-1185">Reference proteome</keyword>
<organism evidence="5 6">
    <name type="scientific">Posidoniimonas polymericola</name>
    <dbReference type="NCBI Taxonomy" id="2528002"/>
    <lineage>
        <taxon>Bacteria</taxon>
        <taxon>Pseudomonadati</taxon>
        <taxon>Planctomycetota</taxon>
        <taxon>Planctomycetia</taxon>
        <taxon>Pirellulales</taxon>
        <taxon>Lacipirellulaceae</taxon>
        <taxon>Posidoniimonas</taxon>
    </lineage>
</organism>
<dbReference type="Gene3D" id="3.20.20.140">
    <property type="entry name" value="Metal-dependent hydrolases"/>
    <property type="match status" value="1"/>
</dbReference>
<dbReference type="InterPro" id="IPR006680">
    <property type="entry name" value="Amidohydro-rel"/>
</dbReference>
<feature type="signal peptide" evidence="2">
    <location>
        <begin position="1"/>
        <end position="28"/>
    </location>
</feature>
<dbReference type="InterPro" id="IPR010502">
    <property type="entry name" value="Carb-bd_dom_fam9"/>
</dbReference>
<dbReference type="Gene3D" id="2.60.40.1190">
    <property type="match status" value="1"/>
</dbReference>
<dbReference type="Pfam" id="PF04909">
    <property type="entry name" value="Amidohydro_2"/>
    <property type="match status" value="1"/>
</dbReference>
<keyword evidence="5" id="KW-0378">Hydrolase</keyword>
<gene>
    <name evidence="5" type="ORF">Pla123a_14340</name>
</gene>
<dbReference type="GO" id="GO:0030246">
    <property type="term" value="F:carbohydrate binding"/>
    <property type="evidence" value="ECO:0007669"/>
    <property type="project" value="InterPro"/>
</dbReference>
<sequence precursor="true">MHRSHSARWRLHSLVCLLAALGAGGTDAAETDPRADALAPDVWRAEHRLIDLHMHVDALPERFRRAVGVMDAAGLGVAVELGSGTVTPTDSGPSAYEQNLAAQQQGAPGRFMHYMLLDYGDWDSPDWSAQAVKQIERGRELGAAGLKEFKRLGLTLRDGAGRLIKIDDPKLDPVWRRCGELGMPISIHVGDPQAFWEPLDESNERWAELKDHPNWWFGDPAKHPPREELLEALDRVIARHPETTFLGVHFANNPEDIDWVDRALDRRPNMRADIAARVPEIGRGDPERLRNQFVKHQDRILFGTDFQVGDRLILGSAGDDERPTDHEALVFYRKFYRFFETADRDWVHMTPIQGDWTISSIDLPPAVARRVYFDNARQMLAQSYPAPTLRAARIEDDFTPDGRLDEAAWDRAEPQRIEYGLQDAATHPGLSTAVRALWSDAYLYLAFEAPYDELTTRDNPAPGERLGLWKEDVVEFFLARGPGDAAHYSELEWAPNGEYLDLILKGGESDFDWSAGNESKVVIDRAQKIWRVEARVPLAKLADQKPTAGDRWPANLYRNNAASSDFLAWRPTLTRTAHTPARFGWLEFAE</sequence>
<dbReference type="GO" id="GO:0019748">
    <property type="term" value="P:secondary metabolic process"/>
    <property type="evidence" value="ECO:0007669"/>
    <property type="project" value="TreeGrafter"/>
</dbReference>
<feature type="domain" description="Carbohydrate-binding" evidence="4">
    <location>
        <begin position="401"/>
        <end position="587"/>
    </location>
</feature>
<comment type="caution">
    <text evidence="5">The sequence shown here is derived from an EMBL/GenBank/DDBJ whole genome shotgun (WGS) entry which is preliminary data.</text>
</comment>
<dbReference type="InterPro" id="IPR032466">
    <property type="entry name" value="Metal_Hydrolase"/>
</dbReference>
<evidence type="ECO:0000313" key="6">
    <source>
        <dbReference type="Proteomes" id="UP000318478"/>
    </source>
</evidence>
<evidence type="ECO:0000256" key="1">
    <source>
        <dbReference type="ARBA" id="ARBA00023239"/>
    </source>
</evidence>
<accession>A0A5C5YRZ4</accession>
<feature type="chain" id="PRO_5022784957" evidence="2">
    <location>
        <begin position="29"/>
        <end position="590"/>
    </location>
</feature>
<keyword evidence="2" id="KW-0732">Signal</keyword>
<dbReference type="AlphaFoldDB" id="A0A5C5YRZ4"/>
<dbReference type="GO" id="GO:0005737">
    <property type="term" value="C:cytoplasm"/>
    <property type="evidence" value="ECO:0007669"/>
    <property type="project" value="TreeGrafter"/>
</dbReference>
<dbReference type="OrthoDB" id="8673173at2"/>
<dbReference type="Proteomes" id="UP000318478">
    <property type="component" value="Unassembled WGS sequence"/>
</dbReference>
<dbReference type="InterPro" id="IPR032465">
    <property type="entry name" value="ACMSD"/>
</dbReference>
<name>A0A5C5YRZ4_9BACT</name>
<dbReference type="SUPFAM" id="SSF51556">
    <property type="entry name" value="Metallo-dependent hydrolases"/>
    <property type="match status" value="1"/>
</dbReference>
<evidence type="ECO:0000259" key="3">
    <source>
        <dbReference type="Pfam" id="PF04909"/>
    </source>
</evidence>
<dbReference type="EMBL" id="SJPO01000003">
    <property type="protein sequence ID" value="TWT77638.1"/>
    <property type="molecule type" value="Genomic_DNA"/>
</dbReference>
<evidence type="ECO:0000313" key="5">
    <source>
        <dbReference type="EMBL" id="TWT77638.1"/>
    </source>
</evidence>
<dbReference type="GO" id="GO:0016831">
    <property type="term" value="F:carboxy-lyase activity"/>
    <property type="evidence" value="ECO:0007669"/>
    <property type="project" value="InterPro"/>
</dbReference>
<dbReference type="GO" id="GO:0004553">
    <property type="term" value="F:hydrolase activity, hydrolyzing O-glycosyl compounds"/>
    <property type="evidence" value="ECO:0007669"/>
    <property type="project" value="InterPro"/>
</dbReference>
<proteinExistence type="predicted"/>
<dbReference type="Pfam" id="PF06452">
    <property type="entry name" value="CBM9_1"/>
    <property type="match status" value="1"/>
</dbReference>
<keyword evidence="1" id="KW-0456">Lyase</keyword>
<reference evidence="5 6" key="1">
    <citation type="submission" date="2019-02" db="EMBL/GenBank/DDBJ databases">
        <title>Deep-cultivation of Planctomycetes and their phenomic and genomic characterization uncovers novel biology.</title>
        <authorList>
            <person name="Wiegand S."/>
            <person name="Jogler M."/>
            <person name="Boedeker C."/>
            <person name="Pinto D."/>
            <person name="Vollmers J."/>
            <person name="Rivas-Marin E."/>
            <person name="Kohn T."/>
            <person name="Peeters S.H."/>
            <person name="Heuer A."/>
            <person name="Rast P."/>
            <person name="Oberbeckmann S."/>
            <person name="Bunk B."/>
            <person name="Jeske O."/>
            <person name="Meyerdierks A."/>
            <person name="Storesund J.E."/>
            <person name="Kallscheuer N."/>
            <person name="Luecker S."/>
            <person name="Lage O.M."/>
            <person name="Pohl T."/>
            <person name="Merkel B.J."/>
            <person name="Hornburger P."/>
            <person name="Mueller R.-W."/>
            <person name="Bruemmer F."/>
            <person name="Labrenz M."/>
            <person name="Spormann A.M."/>
            <person name="Op Den Camp H."/>
            <person name="Overmann J."/>
            <person name="Amann R."/>
            <person name="Jetten M.S.M."/>
            <person name="Mascher T."/>
            <person name="Medema M.H."/>
            <person name="Devos D.P."/>
            <person name="Kaster A.-K."/>
            <person name="Ovreas L."/>
            <person name="Rohde M."/>
            <person name="Galperin M.Y."/>
            <person name="Jogler C."/>
        </authorList>
    </citation>
    <scope>NUCLEOTIDE SEQUENCE [LARGE SCALE GENOMIC DNA]</scope>
    <source>
        <strain evidence="5 6">Pla123a</strain>
    </source>
</reference>
<dbReference type="PANTHER" id="PTHR21240">
    <property type="entry name" value="2-AMINO-3-CARBOXYLMUCONATE-6-SEMIALDEHYDE DECARBOXYLASE"/>
    <property type="match status" value="1"/>
</dbReference>
<dbReference type="SUPFAM" id="SSF49344">
    <property type="entry name" value="CBD9-like"/>
    <property type="match status" value="1"/>
</dbReference>